<dbReference type="AlphaFoldDB" id="A0A158CNL1"/>
<dbReference type="STRING" id="1777137.AWB76_05771"/>
<dbReference type="Pfam" id="PF01019">
    <property type="entry name" value="G_glu_transpept"/>
    <property type="match status" value="1"/>
</dbReference>
<evidence type="ECO:0000313" key="2">
    <source>
        <dbReference type="Proteomes" id="UP000054624"/>
    </source>
</evidence>
<dbReference type="RefSeq" id="WP_061163457.1">
    <property type="nucleotide sequence ID" value="NZ_FCOI02000026.1"/>
</dbReference>
<gene>
    <name evidence="1" type="ORF">AWB76_05771</name>
</gene>
<dbReference type="SUPFAM" id="SSF56235">
    <property type="entry name" value="N-terminal nucleophile aminohydrolases (Ntn hydrolases)"/>
    <property type="match status" value="1"/>
</dbReference>
<dbReference type="PRINTS" id="PR01210">
    <property type="entry name" value="GGTRANSPTASE"/>
</dbReference>
<protein>
    <submittedName>
        <fullName evidence="1">Gamma-glutamyltransferase</fullName>
    </submittedName>
</protein>
<dbReference type="Gene3D" id="3.60.20.40">
    <property type="match status" value="1"/>
</dbReference>
<dbReference type="InterPro" id="IPR029055">
    <property type="entry name" value="Ntn_hydrolases_N"/>
</dbReference>
<sequence length="531" mass="56588">MRNFEAPGRSIVTAKDGVAATSHPASSYAAIRILEAGGNAMDAAVAACAVQCVVEPGSTGIGGDCFALYSKRGTDDIIAFNGSGWAPQAASVDALRALGVSAIERQSPHAVTVPGAVDAWATLVADHGAMPLGRLLAPAIALARDGYAVAPRAASDWANQRDVLAADEMSRTRMLIDGRAPEAGALHKQPELARAFEIIAGRGRDAFYRGPIARDIVDCLNRLGGLHTLDDFARYRGEYVQPIKASFRGHDIHECPPNGQGVIALLILKMLEGFAGEGDPLSAERLHREIEATRIAYSIRDQSLADPRAGGTMNVDELLSPGNVDALRAQIDEKRASNAMNPSSSVEHKDTVYICVVDKDRNCASFINSLFHQFGSGIMSPEFGVMLHNRGQSFSMQPGHANVIAARMRPMHTIIPGMITRDGKVRTVFGVMGGHYQAMGHAHFVSKLLDYGLDMQTALDLPRVFPVPGTDRVEAEGTLPDETRRALTERGFSLVPPGWAIGGGQAISIDWENGTLSGASDHRKDGCALGL</sequence>
<dbReference type="EMBL" id="FCOI02000026">
    <property type="protein sequence ID" value="SAK83860.1"/>
    <property type="molecule type" value="Genomic_DNA"/>
</dbReference>
<dbReference type="PANTHER" id="PTHR43881">
    <property type="entry name" value="GAMMA-GLUTAMYLTRANSPEPTIDASE (AFU_ORTHOLOGUE AFUA_4G13580)"/>
    <property type="match status" value="1"/>
</dbReference>
<organism evidence="1 2">
    <name type="scientific">Caballeronia temeraria</name>
    <dbReference type="NCBI Taxonomy" id="1777137"/>
    <lineage>
        <taxon>Bacteria</taxon>
        <taxon>Pseudomonadati</taxon>
        <taxon>Pseudomonadota</taxon>
        <taxon>Betaproteobacteria</taxon>
        <taxon>Burkholderiales</taxon>
        <taxon>Burkholderiaceae</taxon>
        <taxon>Caballeronia</taxon>
    </lineage>
</organism>
<dbReference type="OrthoDB" id="5297205at2"/>
<dbReference type="Proteomes" id="UP000054624">
    <property type="component" value="Unassembled WGS sequence"/>
</dbReference>
<dbReference type="PANTHER" id="PTHR43881:SF1">
    <property type="entry name" value="GAMMA-GLUTAMYLTRANSPEPTIDASE (AFU_ORTHOLOGUE AFUA_4G13580)"/>
    <property type="match status" value="1"/>
</dbReference>
<evidence type="ECO:0000313" key="1">
    <source>
        <dbReference type="EMBL" id="SAK83860.1"/>
    </source>
</evidence>
<name>A0A158CNL1_9BURK</name>
<proteinExistence type="predicted"/>
<reference evidence="2" key="1">
    <citation type="submission" date="2016-01" db="EMBL/GenBank/DDBJ databases">
        <authorList>
            <person name="Peeters Charlotte."/>
        </authorList>
    </citation>
    <scope>NUCLEOTIDE SEQUENCE [LARGE SCALE GENOMIC DNA]</scope>
</reference>
<dbReference type="InterPro" id="IPR052896">
    <property type="entry name" value="GGT-like_enzyme"/>
</dbReference>
<dbReference type="InterPro" id="IPR043137">
    <property type="entry name" value="GGT_ssub_C"/>
</dbReference>
<dbReference type="InterPro" id="IPR043138">
    <property type="entry name" value="GGT_lsub"/>
</dbReference>
<dbReference type="Gene3D" id="1.10.246.130">
    <property type="match status" value="1"/>
</dbReference>
<keyword evidence="2" id="KW-1185">Reference proteome</keyword>
<accession>A0A158CNL1</accession>